<dbReference type="Proteomes" id="UP000242246">
    <property type="component" value="Unassembled WGS sequence"/>
</dbReference>
<dbReference type="SUPFAM" id="SSF52266">
    <property type="entry name" value="SGNH hydrolase"/>
    <property type="match status" value="1"/>
</dbReference>
<evidence type="ECO:0000259" key="1">
    <source>
        <dbReference type="Pfam" id="PF13472"/>
    </source>
</evidence>
<dbReference type="PANTHER" id="PTHR43784">
    <property type="entry name" value="GDSL-LIKE LIPASE/ACYLHYDROLASE, PUTATIVE (AFU_ORTHOLOGUE AFUA_2G00820)-RELATED"/>
    <property type="match status" value="1"/>
</dbReference>
<dbReference type="OrthoDB" id="1828825at2"/>
<dbReference type="InterPro" id="IPR036514">
    <property type="entry name" value="SGNH_hydro_sf"/>
</dbReference>
<protein>
    <recommendedName>
        <fullName evidence="1">SGNH hydrolase-type esterase domain-containing protein</fullName>
    </recommendedName>
</protein>
<dbReference type="STRING" id="1348632.GCA_001591745_00299"/>
<dbReference type="EMBL" id="JXJX01000003">
    <property type="protein sequence ID" value="PCS07685.1"/>
    <property type="molecule type" value="Genomic_DNA"/>
</dbReference>
<keyword evidence="3" id="KW-1185">Reference proteome</keyword>
<evidence type="ECO:0000313" key="3">
    <source>
        <dbReference type="Proteomes" id="UP000242246"/>
    </source>
</evidence>
<sequence>MTKQDKRWLTSWSYAQRGVGLDMPQLNGQLITYQVIMKHNGDQLKLTLTNSYSDKTQQIKSISIASDSEKKFESLTVAGKTAFELMPNDIKQTDTIDKNVVRHETLYIQICLETSITEGYNLLVGVDSHVGTDAATIVGFGDSITEQGFWINPLKQGVYKILGESYSVVNAGISGNRLLRAFADTPVSGQYFGQSGVTRFERDVFKVNTNVKAVIIALGVNDLHQPGTDPLIPIDELPTFEEMVAGYERLFHLAHQYHCKIYVATISPFIGYTIDVKNIKKETLRMRLNHWLLHQAKVDGVYDFNDVLVSDSDPTQLAIQYDSGDKLHPSEKGGKAMSQIIDVTIFEALM</sequence>
<dbReference type="PANTHER" id="PTHR43784:SF2">
    <property type="entry name" value="GDSL-LIKE LIPASE_ACYLHYDROLASE, PUTATIVE (AFU_ORTHOLOGUE AFUA_2G00820)-RELATED"/>
    <property type="match status" value="1"/>
</dbReference>
<dbReference type="Gene3D" id="3.40.50.1110">
    <property type="entry name" value="SGNH hydrolase"/>
    <property type="match status" value="1"/>
</dbReference>
<accession>A0A2A5S2H8</accession>
<name>A0A2A5S2H8_9LACT</name>
<dbReference type="InterPro" id="IPR013830">
    <property type="entry name" value="SGNH_hydro"/>
</dbReference>
<organism evidence="2 3">
    <name type="scientific">Pseudolactococcus plantarum</name>
    <dbReference type="NCBI Taxonomy" id="1365"/>
    <lineage>
        <taxon>Bacteria</taxon>
        <taxon>Bacillati</taxon>
        <taxon>Bacillota</taxon>
        <taxon>Bacilli</taxon>
        <taxon>Lactobacillales</taxon>
        <taxon>Streptococcaceae</taxon>
        <taxon>Pseudolactococcus</taxon>
    </lineage>
</organism>
<dbReference type="AlphaFoldDB" id="A0A2A5S2H8"/>
<comment type="caution">
    <text evidence="2">The sequence shown here is derived from an EMBL/GenBank/DDBJ whole genome shotgun (WGS) entry which is preliminary data.</text>
</comment>
<dbReference type="RefSeq" id="WP_068160356.1">
    <property type="nucleotide sequence ID" value="NZ_JXJX01000003.1"/>
</dbReference>
<proteinExistence type="predicted"/>
<reference evidence="2 3" key="1">
    <citation type="submission" date="2014-12" db="EMBL/GenBank/DDBJ databases">
        <title>Draft genome sequences of 10 type strains of Lactococcus.</title>
        <authorList>
            <person name="Sun Z."/>
            <person name="Zhong Z."/>
            <person name="Liu W."/>
            <person name="Zhang W."/>
            <person name="Zhang H."/>
        </authorList>
    </citation>
    <scope>NUCLEOTIDE SEQUENCE [LARGE SCALE GENOMIC DNA]</scope>
    <source>
        <strain evidence="2 3">DSM 20686</strain>
    </source>
</reference>
<dbReference type="Pfam" id="PF13472">
    <property type="entry name" value="Lipase_GDSL_2"/>
    <property type="match status" value="1"/>
</dbReference>
<dbReference type="InterPro" id="IPR053140">
    <property type="entry name" value="GDSL_Rv0518-like"/>
</dbReference>
<gene>
    <name evidence="2" type="ORF">RU87_GL000904</name>
</gene>
<feature type="domain" description="SGNH hydrolase-type esterase" evidence="1">
    <location>
        <begin position="140"/>
        <end position="334"/>
    </location>
</feature>
<evidence type="ECO:0000313" key="2">
    <source>
        <dbReference type="EMBL" id="PCS07685.1"/>
    </source>
</evidence>